<dbReference type="Proteomes" id="UP000046395">
    <property type="component" value="Unassembled WGS sequence"/>
</dbReference>
<reference evidence="2" key="1">
    <citation type="submission" date="2019-12" db="UniProtKB">
        <authorList>
            <consortium name="WormBaseParasite"/>
        </authorList>
    </citation>
    <scope>IDENTIFICATION</scope>
</reference>
<proteinExistence type="predicted"/>
<organism evidence="1 2">
    <name type="scientific">Trichuris muris</name>
    <name type="common">Mouse whipworm</name>
    <dbReference type="NCBI Taxonomy" id="70415"/>
    <lineage>
        <taxon>Eukaryota</taxon>
        <taxon>Metazoa</taxon>
        <taxon>Ecdysozoa</taxon>
        <taxon>Nematoda</taxon>
        <taxon>Enoplea</taxon>
        <taxon>Dorylaimia</taxon>
        <taxon>Trichinellida</taxon>
        <taxon>Trichuridae</taxon>
        <taxon>Trichuris</taxon>
    </lineage>
</organism>
<evidence type="ECO:0000313" key="2">
    <source>
        <dbReference type="WBParaSite" id="TMUE_2000008763.1"/>
    </source>
</evidence>
<dbReference type="WBParaSite" id="TMUE_2000008763.1">
    <property type="protein sequence ID" value="TMUE_2000008763.1"/>
    <property type="gene ID" value="WBGene00300393"/>
</dbReference>
<accession>A0A5S6QNJ3</accession>
<name>A0A5S6QNJ3_TRIMR</name>
<keyword evidence="1" id="KW-1185">Reference proteome</keyword>
<evidence type="ECO:0000313" key="1">
    <source>
        <dbReference type="Proteomes" id="UP000046395"/>
    </source>
</evidence>
<protein>
    <submittedName>
        <fullName evidence="2">Uncharacterized protein</fullName>
    </submittedName>
</protein>
<sequence length="81" mass="9706">MCKAVYMNKVSGRYKFTQRQYKIEHVGPEIYPEIDVERTDSKRSSDNIRVCEPTAQFLKSCVHLRFRTWLQTCQMEAIRFI</sequence>
<dbReference type="AlphaFoldDB" id="A0A5S6QNJ3"/>